<comment type="caution">
    <text evidence="11">The sequence shown here is derived from an EMBL/GenBank/DDBJ whole genome shotgun (WGS) entry which is preliminary data.</text>
</comment>
<dbReference type="InterPro" id="IPR035965">
    <property type="entry name" value="PAS-like_dom_sf"/>
</dbReference>
<evidence type="ECO:0000259" key="9">
    <source>
        <dbReference type="PROSITE" id="PS50109"/>
    </source>
</evidence>
<dbReference type="InterPro" id="IPR005467">
    <property type="entry name" value="His_kinase_dom"/>
</dbReference>
<feature type="domain" description="PAC" evidence="10">
    <location>
        <begin position="113"/>
        <end position="164"/>
    </location>
</feature>
<keyword evidence="4" id="KW-0808">Transferase</keyword>
<dbReference type="InterPro" id="IPR000014">
    <property type="entry name" value="PAS"/>
</dbReference>
<dbReference type="Gene3D" id="3.30.450.20">
    <property type="entry name" value="PAS domain"/>
    <property type="match status" value="2"/>
</dbReference>
<reference evidence="11 12" key="1">
    <citation type="submission" date="2019-12" db="EMBL/GenBank/DDBJ databases">
        <title>Comparative genomics gives insights into the taxonomy of the Azoarcus-Aromatoleum group and reveals separate origins of nif in the plant-associated Azoarcus and non-plant-associated Aromatoleum sub-groups.</title>
        <authorList>
            <person name="Lafos M."/>
            <person name="Maluk M."/>
            <person name="Batista M."/>
            <person name="Junghare M."/>
            <person name="Carmona M."/>
            <person name="Faoro H."/>
            <person name="Cruz L.M."/>
            <person name="Battistoni F."/>
            <person name="De Souza E."/>
            <person name="Pedrosa F."/>
            <person name="Chen W.-M."/>
            <person name="Poole P.S."/>
            <person name="Dixon R.A."/>
            <person name="James E.K."/>
        </authorList>
    </citation>
    <scope>NUCLEOTIDE SEQUENCE [LARGE SCALE GENOMIC DNA]</scope>
    <source>
        <strain evidence="11 12">ToN1</strain>
    </source>
</reference>
<dbReference type="PROSITE" id="PS50109">
    <property type="entry name" value="HIS_KIN"/>
    <property type="match status" value="1"/>
</dbReference>
<dbReference type="PANTHER" id="PTHR43065">
    <property type="entry name" value="SENSOR HISTIDINE KINASE"/>
    <property type="match status" value="1"/>
</dbReference>
<proteinExistence type="predicted"/>
<evidence type="ECO:0000313" key="12">
    <source>
        <dbReference type="Proteomes" id="UP000652074"/>
    </source>
</evidence>
<dbReference type="Proteomes" id="UP000652074">
    <property type="component" value="Unassembled WGS sequence"/>
</dbReference>
<keyword evidence="12" id="KW-1185">Reference proteome</keyword>
<gene>
    <name evidence="11" type="ORF">GPA26_10960</name>
</gene>
<evidence type="ECO:0000256" key="5">
    <source>
        <dbReference type="ARBA" id="ARBA00022741"/>
    </source>
</evidence>
<evidence type="ECO:0000256" key="2">
    <source>
        <dbReference type="ARBA" id="ARBA00012438"/>
    </source>
</evidence>
<evidence type="ECO:0000259" key="10">
    <source>
        <dbReference type="PROSITE" id="PS50113"/>
    </source>
</evidence>
<keyword evidence="7" id="KW-0067">ATP-binding</keyword>
<dbReference type="EMBL" id="WTVR01000018">
    <property type="protein sequence ID" value="NMF88992.1"/>
    <property type="molecule type" value="Genomic_DNA"/>
</dbReference>
<comment type="catalytic activity">
    <reaction evidence="1">
        <text>ATP + protein L-histidine = ADP + protein N-phospho-L-histidine.</text>
        <dbReference type="EC" id="2.7.13.3"/>
    </reaction>
</comment>
<evidence type="ECO:0000256" key="6">
    <source>
        <dbReference type="ARBA" id="ARBA00022777"/>
    </source>
</evidence>
<dbReference type="InterPro" id="IPR000700">
    <property type="entry name" value="PAS-assoc_C"/>
</dbReference>
<keyword evidence="6" id="KW-0418">Kinase</keyword>
<dbReference type="SMART" id="SM00387">
    <property type="entry name" value="HATPase_c"/>
    <property type="match status" value="1"/>
</dbReference>
<name>A0ABX1MV71_9RHOO</name>
<dbReference type="SUPFAM" id="SSF55874">
    <property type="entry name" value="ATPase domain of HSP90 chaperone/DNA topoisomerase II/histidine kinase"/>
    <property type="match status" value="1"/>
</dbReference>
<dbReference type="Pfam" id="PF02518">
    <property type="entry name" value="HATPase_c"/>
    <property type="match status" value="1"/>
</dbReference>
<feature type="domain" description="Histidine kinase" evidence="9">
    <location>
        <begin position="353"/>
        <end position="567"/>
    </location>
</feature>
<dbReference type="PROSITE" id="PS50113">
    <property type="entry name" value="PAC"/>
    <property type="match status" value="1"/>
</dbReference>
<organism evidence="11 12">
    <name type="scientific">Aromatoleum petrolei</name>
    <dbReference type="NCBI Taxonomy" id="76116"/>
    <lineage>
        <taxon>Bacteria</taxon>
        <taxon>Pseudomonadati</taxon>
        <taxon>Pseudomonadota</taxon>
        <taxon>Betaproteobacteria</taxon>
        <taxon>Rhodocyclales</taxon>
        <taxon>Rhodocyclaceae</taxon>
        <taxon>Aromatoleum</taxon>
    </lineage>
</organism>
<dbReference type="SMART" id="SM00086">
    <property type="entry name" value="PAC"/>
    <property type="match status" value="2"/>
</dbReference>
<dbReference type="EC" id="2.7.13.3" evidence="2"/>
<keyword evidence="3" id="KW-0597">Phosphoprotein</keyword>
<dbReference type="InterPro" id="IPR004358">
    <property type="entry name" value="Sig_transdc_His_kin-like_C"/>
</dbReference>
<dbReference type="PRINTS" id="PR00344">
    <property type="entry name" value="BCTRLSENSOR"/>
</dbReference>
<dbReference type="SMART" id="SM00091">
    <property type="entry name" value="PAS"/>
    <property type="match status" value="3"/>
</dbReference>
<dbReference type="InterPro" id="IPR036890">
    <property type="entry name" value="HATPase_C_sf"/>
</dbReference>
<dbReference type="Gene3D" id="3.30.565.10">
    <property type="entry name" value="Histidine kinase-like ATPase, C-terminal domain"/>
    <property type="match status" value="1"/>
</dbReference>
<sequence>MTTPITLRRSEAVRFLNKEAVLMRNDAFDVEPDDELSEDASVGYEALFRNTPVAICHLFNRRIRRCNRRYEELFGYEPGELHNQSVGVHYPSDESFGTIARKFGRFFESHHTFKDERPFVRKDGTLIWCIVTGTLLDPANPKLGSIWVVQDISEHKRIEEELKADVEKLEFVAQQRTVELSRHVASLEEEVATRQRAEEVANENREKYQKLFHMLPIGISITDTQGTILEANCQFAEMVGLRRASPENWRKLPLRFFLHDGTEIPRHRLPWQIRDFQKDSIDNIEIGMRDEKGRKLRWLSVSSSLIERKDEQFVVAAFTDITYRKRIEELERLRHAELTRLGRINSMAEMAAALAHQMGQPLVSAVNYLNGCRLRLERVDGVEEISESMGLTLKYLEQAGEILRHVKEFVCKHKPDKEPENINEVIQDALSFLNFEVRRHDVSVDLRLLQDPPLVPLCKVEIQQVLFNLMKNGMEAMTGLPPGARKLVIGSEIIDEGGAMKVFVQDHGTGLEKRSAKRVFEPYFSTKPDGMGIGLTICRSIVESHGGQLSFSRIGKGGSRFQFTLPM</sequence>
<dbReference type="Pfam" id="PF13426">
    <property type="entry name" value="PAS_9"/>
    <property type="match status" value="1"/>
</dbReference>
<dbReference type="SUPFAM" id="SSF55785">
    <property type="entry name" value="PYP-like sensor domain (PAS domain)"/>
    <property type="match status" value="2"/>
</dbReference>
<dbReference type="PANTHER" id="PTHR43065:SF10">
    <property type="entry name" value="PEROXIDE STRESS-ACTIVATED HISTIDINE KINASE MAK3"/>
    <property type="match status" value="1"/>
</dbReference>
<evidence type="ECO:0000256" key="4">
    <source>
        <dbReference type="ARBA" id="ARBA00022679"/>
    </source>
</evidence>
<evidence type="ECO:0000256" key="7">
    <source>
        <dbReference type="ARBA" id="ARBA00022840"/>
    </source>
</evidence>
<dbReference type="CDD" id="cd00130">
    <property type="entry name" value="PAS"/>
    <property type="match status" value="2"/>
</dbReference>
<evidence type="ECO:0000256" key="3">
    <source>
        <dbReference type="ARBA" id="ARBA00022553"/>
    </source>
</evidence>
<dbReference type="NCBIfam" id="TIGR00229">
    <property type="entry name" value="sensory_box"/>
    <property type="match status" value="2"/>
</dbReference>
<dbReference type="Pfam" id="PF13188">
    <property type="entry name" value="PAS_8"/>
    <property type="match status" value="1"/>
</dbReference>
<accession>A0ABX1MV71</accession>
<keyword evidence="8" id="KW-0902">Two-component regulatory system</keyword>
<dbReference type="InterPro" id="IPR001610">
    <property type="entry name" value="PAC"/>
</dbReference>
<evidence type="ECO:0000313" key="11">
    <source>
        <dbReference type="EMBL" id="NMF88992.1"/>
    </source>
</evidence>
<protein>
    <recommendedName>
        <fullName evidence="2">histidine kinase</fullName>
        <ecNumber evidence="2">2.7.13.3</ecNumber>
    </recommendedName>
</protein>
<evidence type="ECO:0000256" key="1">
    <source>
        <dbReference type="ARBA" id="ARBA00000085"/>
    </source>
</evidence>
<dbReference type="Gene3D" id="1.10.287.130">
    <property type="match status" value="1"/>
</dbReference>
<dbReference type="InterPro" id="IPR003594">
    <property type="entry name" value="HATPase_dom"/>
</dbReference>
<evidence type="ECO:0000256" key="8">
    <source>
        <dbReference type="ARBA" id="ARBA00023012"/>
    </source>
</evidence>
<keyword evidence="5" id="KW-0547">Nucleotide-binding</keyword>